<organism evidence="1 2">
    <name type="scientific">Erysiphe neolycopersici</name>
    <dbReference type="NCBI Taxonomy" id="212602"/>
    <lineage>
        <taxon>Eukaryota</taxon>
        <taxon>Fungi</taxon>
        <taxon>Dikarya</taxon>
        <taxon>Ascomycota</taxon>
        <taxon>Pezizomycotina</taxon>
        <taxon>Leotiomycetes</taxon>
        <taxon>Erysiphales</taxon>
        <taxon>Erysiphaceae</taxon>
        <taxon>Erysiphe</taxon>
    </lineage>
</organism>
<evidence type="ECO:0000313" key="1">
    <source>
        <dbReference type="EMBL" id="RKF63397.1"/>
    </source>
</evidence>
<accession>A0A420I171</accession>
<evidence type="ECO:0000313" key="2">
    <source>
        <dbReference type="Proteomes" id="UP000286134"/>
    </source>
</evidence>
<dbReference type="OrthoDB" id="3508681at2759"/>
<comment type="caution">
    <text evidence="1">The sequence shown here is derived from an EMBL/GenBank/DDBJ whole genome shotgun (WGS) entry which is preliminary data.</text>
</comment>
<protein>
    <submittedName>
        <fullName evidence="1">Uncharacterized protein</fullName>
    </submittedName>
</protein>
<proteinExistence type="predicted"/>
<name>A0A420I171_9PEZI</name>
<dbReference type="AlphaFoldDB" id="A0A420I171"/>
<gene>
    <name evidence="1" type="ORF">OnM2_025103</name>
</gene>
<dbReference type="EMBL" id="MCFK01002581">
    <property type="protein sequence ID" value="RKF63397.1"/>
    <property type="molecule type" value="Genomic_DNA"/>
</dbReference>
<dbReference type="STRING" id="212602.A0A420I171"/>
<reference evidence="1 2" key="1">
    <citation type="journal article" date="2018" name="BMC Genomics">
        <title>Comparative genome analyses reveal sequence features reflecting distinct modes of host-adaptation between dicot and monocot powdery mildew.</title>
        <authorList>
            <person name="Wu Y."/>
            <person name="Ma X."/>
            <person name="Pan Z."/>
            <person name="Kale S.D."/>
            <person name="Song Y."/>
            <person name="King H."/>
            <person name="Zhang Q."/>
            <person name="Presley C."/>
            <person name="Deng X."/>
            <person name="Wei C.I."/>
            <person name="Xiao S."/>
        </authorList>
    </citation>
    <scope>NUCLEOTIDE SEQUENCE [LARGE SCALE GENOMIC DNA]</scope>
    <source>
        <strain evidence="1">UMSG2</strain>
    </source>
</reference>
<dbReference type="Proteomes" id="UP000286134">
    <property type="component" value="Unassembled WGS sequence"/>
</dbReference>
<sequence length="191" mass="21398">MLILFRIIDSSTQVDLSHHSKVDDLSFSQSETAVLNPDGEVELMGGSSSDSDMPINPRWIQIGEWKLFAIDYFKTRNLECGSFWIDCKDMPGLTAIQALYSDDRVLARRVYFTSECYIIIRNYLKAVQTIVDEFTYSQAGPIPRHYPSAQSACAMIGAVVDTLVNVGVTAFRVKMTSTVTSFYDRVKANVA</sequence>
<keyword evidence="2" id="KW-1185">Reference proteome</keyword>